<proteinExistence type="predicted"/>
<accession>A0A7S2WGF1</accession>
<feature type="compositionally biased region" description="Basic and acidic residues" evidence="1">
    <location>
        <begin position="10"/>
        <end position="23"/>
    </location>
</feature>
<feature type="region of interest" description="Disordered" evidence="1">
    <location>
        <begin position="1"/>
        <end position="23"/>
    </location>
</feature>
<organism evidence="2">
    <name type="scientific">Eucampia antarctica</name>
    <dbReference type="NCBI Taxonomy" id="49252"/>
    <lineage>
        <taxon>Eukaryota</taxon>
        <taxon>Sar</taxon>
        <taxon>Stramenopiles</taxon>
        <taxon>Ochrophyta</taxon>
        <taxon>Bacillariophyta</taxon>
        <taxon>Mediophyceae</taxon>
        <taxon>Biddulphiophycidae</taxon>
        <taxon>Hemiaulales</taxon>
        <taxon>Hemiaulaceae</taxon>
        <taxon>Eucampia</taxon>
    </lineage>
</organism>
<feature type="compositionally biased region" description="Low complexity" evidence="1">
    <location>
        <begin position="57"/>
        <end position="76"/>
    </location>
</feature>
<dbReference type="AlphaFoldDB" id="A0A7S2WGF1"/>
<evidence type="ECO:0000256" key="1">
    <source>
        <dbReference type="SAM" id="MobiDB-lite"/>
    </source>
</evidence>
<name>A0A7S2WGF1_9STRA</name>
<feature type="region of interest" description="Disordered" evidence="1">
    <location>
        <begin position="47"/>
        <end position="109"/>
    </location>
</feature>
<sequence length="109" mass="12155">MLAAISTIEGTKKNNDKSSTNDEAKLHTIYELLRTNPEVIRWTVNFNEDDPSSRTKSSSQLVTAATSTTTESITSQLEEKPLHTLPESNLPSKPTQCEENCQMDAREKT</sequence>
<evidence type="ECO:0000313" key="2">
    <source>
        <dbReference type="EMBL" id="CAD9687079.1"/>
    </source>
</evidence>
<protein>
    <submittedName>
        <fullName evidence="2">Uncharacterized protein</fullName>
    </submittedName>
</protein>
<feature type="compositionally biased region" description="Polar residues" evidence="1">
    <location>
        <begin position="86"/>
        <end position="99"/>
    </location>
</feature>
<reference evidence="2" key="1">
    <citation type="submission" date="2021-01" db="EMBL/GenBank/DDBJ databases">
        <authorList>
            <person name="Corre E."/>
            <person name="Pelletier E."/>
            <person name="Niang G."/>
            <person name="Scheremetjew M."/>
            <person name="Finn R."/>
            <person name="Kale V."/>
            <person name="Holt S."/>
            <person name="Cochrane G."/>
            <person name="Meng A."/>
            <person name="Brown T."/>
            <person name="Cohen L."/>
        </authorList>
    </citation>
    <scope>NUCLEOTIDE SEQUENCE</scope>
    <source>
        <strain evidence="2">CCMP1452</strain>
    </source>
</reference>
<gene>
    <name evidence="2" type="ORF">EANT1437_LOCUS11329</name>
</gene>
<dbReference type="EMBL" id="HBHI01022052">
    <property type="protein sequence ID" value="CAD9687079.1"/>
    <property type="molecule type" value="Transcribed_RNA"/>
</dbReference>